<evidence type="ECO:0000259" key="10">
    <source>
        <dbReference type="Pfam" id="PF13967"/>
    </source>
</evidence>
<dbReference type="InterPro" id="IPR003864">
    <property type="entry name" value="CSC1/OSCA1-like_7TM"/>
</dbReference>
<evidence type="ECO:0000256" key="6">
    <source>
        <dbReference type="ARBA" id="ARBA00023136"/>
    </source>
</evidence>
<dbReference type="InterPro" id="IPR045122">
    <property type="entry name" value="Csc1-like"/>
</dbReference>
<evidence type="ECO:0000313" key="13">
    <source>
        <dbReference type="Proteomes" id="UP000054560"/>
    </source>
</evidence>
<feature type="transmembrane region" description="Helical" evidence="8">
    <location>
        <begin position="105"/>
        <end position="125"/>
    </location>
</feature>
<evidence type="ECO:0000256" key="7">
    <source>
        <dbReference type="SAM" id="MobiDB-lite"/>
    </source>
</evidence>
<feature type="domain" description="CSC1/OSCA1-like 7TM region" evidence="9">
    <location>
        <begin position="355"/>
        <end position="636"/>
    </location>
</feature>
<dbReference type="InterPro" id="IPR032880">
    <property type="entry name" value="CSC1/OSCA1-like_N"/>
</dbReference>
<name>A0A0L0G0N0_9EUKA</name>
<protein>
    <recommendedName>
        <fullName evidence="14">CSC1/OSCA1-like 7TM region domain-containing protein</fullName>
    </recommendedName>
</protein>
<reference evidence="12 13" key="1">
    <citation type="submission" date="2011-02" db="EMBL/GenBank/DDBJ databases">
        <title>The Genome Sequence of Sphaeroforma arctica JP610.</title>
        <authorList>
            <consortium name="The Broad Institute Genome Sequencing Platform"/>
            <person name="Russ C."/>
            <person name="Cuomo C."/>
            <person name="Young S.K."/>
            <person name="Zeng Q."/>
            <person name="Gargeya S."/>
            <person name="Alvarado L."/>
            <person name="Berlin A."/>
            <person name="Chapman S.B."/>
            <person name="Chen Z."/>
            <person name="Freedman E."/>
            <person name="Gellesch M."/>
            <person name="Goldberg J."/>
            <person name="Griggs A."/>
            <person name="Gujja S."/>
            <person name="Heilman E."/>
            <person name="Heiman D."/>
            <person name="Howarth C."/>
            <person name="Mehta T."/>
            <person name="Neiman D."/>
            <person name="Pearson M."/>
            <person name="Roberts A."/>
            <person name="Saif S."/>
            <person name="Shea T."/>
            <person name="Shenoy N."/>
            <person name="Sisk P."/>
            <person name="Stolte C."/>
            <person name="Sykes S."/>
            <person name="White J."/>
            <person name="Yandava C."/>
            <person name="Burger G."/>
            <person name="Gray M.W."/>
            <person name="Holland P.W.H."/>
            <person name="King N."/>
            <person name="Lang F.B.F."/>
            <person name="Roger A.J."/>
            <person name="Ruiz-Trillo I."/>
            <person name="Haas B."/>
            <person name="Nusbaum C."/>
            <person name="Birren B."/>
        </authorList>
    </citation>
    <scope>NUCLEOTIDE SEQUENCE [LARGE SCALE GENOMIC DNA]</scope>
    <source>
        <strain evidence="12 13">JP610</strain>
    </source>
</reference>
<comment type="similarity">
    <text evidence="2">Belongs to the CSC1 (TC 1.A.17) family.</text>
</comment>
<dbReference type="GO" id="GO:0005227">
    <property type="term" value="F:calcium-activated cation channel activity"/>
    <property type="evidence" value="ECO:0007669"/>
    <property type="project" value="InterPro"/>
</dbReference>
<feature type="transmembrane region" description="Helical" evidence="8">
    <location>
        <begin position="149"/>
        <end position="168"/>
    </location>
</feature>
<proteinExistence type="inferred from homology"/>
<evidence type="ECO:0008006" key="14">
    <source>
        <dbReference type="Google" id="ProtNLM"/>
    </source>
</evidence>
<evidence type="ECO:0000259" key="11">
    <source>
        <dbReference type="Pfam" id="PF14703"/>
    </source>
</evidence>
<dbReference type="Pfam" id="PF02714">
    <property type="entry name" value="RSN1_7TM"/>
    <property type="match status" value="1"/>
</dbReference>
<dbReference type="eggNOG" id="KOG1134">
    <property type="taxonomic scope" value="Eukaryota"/>
</dbReference>
<evidence type="ECO:0000313" key="12">
    <source>
        <dbReference type="EMBL" id="KNC82610.1"/>
    </source>
</evidence>
<feature type="transmembrane region" description="Helical" evidence="8">
    <location>
        <begin position="644"/>
        <end position="661"/>
    </location>
</feature>
<keyword evidence="5 8" id="KW-1133">Transmembrane helix</keyword>
<dbReference type="Pfam" id="PF13967">
    <property type="entry name" value="RSN1_TM"/>
    <property type="match status" value="1"/>
</dbReference>
<feature type="transmembrane region" description="Helical" evidence="8">
    <location>
        <begin position="20"/>
        <end position="44"/>
    </location>
</feature>
<evidence type="ECO:0000256" key="5">
    <source>
        <dbReference type="ARBA" id="ARBA00022989"/>
    </source>
</evidence>
<evidence type="ECO:0000256" key="8">
    <source>
        <dbReference type="SAM" id="Phobius"/>
    </source>
</evidence>
<evidence type="ECO:0000256" key="2">
    <source>
        <dbReference type="ARBA" id="ARBA00007779"/>
    </source>
</evidence>
<evidence type="ECO:0000259" key="9">
    <source>
        <dbReference type="Pfam" id="PF02714"/>
    </source>
</evidence>
<keyword evidence="4 8" id="KW-0812">Transmembrane</keyword>
<feature type="transmembrane region" description="Helical" evidence="8">
    <location>
        <begin position="562"/>
        <end position="594"/>
    </location>
</feature>
<dbReference type="OrthoDB" id="1689567at2759"/>
<evidence type="ECO:0000256" key="1">
    <source>
        <dbReference type="ARBA" id="ARBA00004141"/>
    </source>
</evidence>
<feature type="transmembrane region" description="Helical" evidence="8">
    <location>
        <begin position="614"/>
        <end position="637"/>
    </location>
</feature>
<comment type="subcellular location">
    <subcellularLocation>
        <location evidence="1">Membrane</location>
        <topology evidence="1">Multi-pass membrane protein</topology>
    </subcellularLocation>
</comment>
<feature type="compositionally biased region" description="Basic and acidic residues" evidence="7">
    <location>
        <begin position="773"/>
        <end position="783"/>
    </location>
</feature>
<feature type="region of interest" description="Disordered" evidence="7">
    <location>
        <begin position="759"/>
        <end position="783"/>
    </location>
</feature>
<dbReference type="InterPro" id="IPR027815">
    <property type="entry name" value="CSC1/OSCA1-like_cyt"/>
</dbReference>
<keyword evidence="13" id="KW-1185">Reference proteome</keyword>
<evidence type="ECO:0000256" key="3">
    <source>
        <dbReference type="ARBA" id="ARBA00022448"/>
    </source>
</evidence>
<organism evidence="12 13">
    <name type="scientific">Sphaeroforma arctica JP610</name>
    <dbReference type="NCBI Taxonomy" id="667725"/>
    <lineage>
        <taxon>Eukaryota</taxon>
        <taxon>Ichthyosporea</taxon>
        <taxon>Ichthyophonida</taxon>
        <taxon>Sphaeroforma</taxon>
    </lineage>
</organism>
<gene>
    <name evidence="12" type="ORF">SARC_05107</name>
</gene>
<dbReference type="PANTHER" id="PTHR13018:SF5">
    <property type="entry name" value="RE44586P"/>
    <property type="match status" value="1"/>
</dbReference>
<sequence length="783" mass="88667">MSDSSSAVCVSDGDDIQNPSLAAFITALVFNTVLSAIFLCWFYFWRPRSPKVYVPRQLSIVTKDVPKLPYTHFSWLPMFWKFGDDDILSAAGLDAMMIYRVVKMFAVIFLCFFPYGVIVLIPLNVSGGKGLIELDALTLGNIDDGSAKMIAHAISVLLFTVIVMILMHREYKYYVLRRQRAFLLKDDHCHSALVKDIPKEDLSEGSIANFFNSMFPDKVKHVVVHKNPEECEDLFQKREVAMRKLERALWTKDTTGEEPQHRLGFLGLFGEEVKSVPYWTKELNRLNEELAVEQKKEKTANGAAFVTFTDMESPSIATQVLVRDSEKVYQVRPAPQANNVYWPNMGQLERYKPYRSLIIYLITWMIVMLYMIPIAFIQSLTNLCALEEQFSWITPIIDAIPLVRGILEGVMPTLILTIFLAILPLICRGLTILEGKDKHSDLEKGTFEKLFYFYVINVFIGSTVAGGALATGQEIVDDFNEGTGGFNSVVDPLTESLPGVANFFINFIMLKTAGSFPGVLADIAGGAIYWIKMKWLAKTPRERAEVWFPKAKIKYAKSYGDIMLVFIIGVTYASMASLIIPFCILYYVCAMFTFKYEVMYVSQPVPDYEGYGEFFPMVFNRTMASLILYQVVMFGYLGAKGSGWAFVCLPTIIATILYWRFTNKWYSRPAKYLPLNTALVVDEETQDGDAAPELRKDTYVQECLRSAPTRPFGADNPFAKNFNTCHQIEKESQANDFSNMWGDQTRTKDVDNIDTEQELVVGSHSGKVLPQRDSPENLKKASV</sequence>
<evidence type="ECO:0000256" key="4">
    <source>
        <dbReference type="ARBA" id="ARBA00022692"/>
    </source>
</evidence>
<feature type="transmembrane region" description="Helical" evidence="8">
    <location>
        <begin position="451"/>
        <end position="470"/>
    </location>
</feature>
<feature type="transmembrane region" description="Helical" evidence="8">
    <location>
        <begin position="357"/>
        <end position="377"/>
    </location>
</feature>
<dbReference type="GO" id="GO:0005886">
    <property type="term" value="C:plasma membrane"/>
    <property type="evidence" value="ECO:0007669"/>
    <property type="project" value="TreeGrafter"/>
</dbReference>
<keyword evidence="6 8" id="KW-0472">Membrane</keyword>
<keyword evidence="3" id="KW-0813">Transport</keyword>
<dbReference type="GeneID" id="25905611"/>
<accession>A0A0L0G0N0</accession>
<dbReference type="PANTHER" id="PTHR13018">
    <property type="entry name" value="PROBABLE MEMBRANE PROTEIN DUF221-RELATED"/>
    <property type="match status" value="1"/>
</dbReference>
<feature type="domain" description="CSC1/OSCA1-like N-terminal transmembrane" evidence="10">
    <location>
        <begin position="23"/>
        <end position="170"/>
    </location>
</feature>
<feature type="transmembrane region" description="Helical" evidence="8">
    <location>
        <begin position="410"/>
        <end position="430"/>
    </location>
</feature>
<dbReference type="AlphaFoldDB" id="A0A0L0G0N0"/>
<dbReference type="EMBL" id="KQ241910">
    <property type="protein sequence ID" value="KNC82610.1"/>
    <property type="molecule type" value="Genomic_DNA"/>
</dbReference>
<dbReference type="Pfam" id="PF14703">
    <property type="entry name" value="PHM7_cyt"/>
    <property type="match status" value="1"/>
</dbReference>
<dbReference type="Proteomes" id="UP000054560">
    <property type="component" value="Unassembled WGS sequence"/>
</dbReference>
<feature type="domain" description="CSC1/OSCA1-like cytosolic" evidence="11">
    <location>
        <begin position="192"/>
        <end position="344"/>
    </location>
</feature>
<feature type="transmembrane region" description="Helical" evidence="8">
    <location>
        <begin position="503"/>
        <end position="531"/>
    </location>
</feature>
<dbReference type="RefSeq" id="XP_014156512.1">
    <property type="nucleotide sequence ID" value="XM_014301037.1"/>
</dbReference>